<reference evidence="10 11" key="1">
    <citation type="journal article" date="2018" name="Nat. Genet.">
        <title>The Rosa genome provides new insights in the design of modern roses.</title>
        <authorList>
            <person name="Bendahmane M."/>
        </authorList>
    </citation>
    <scope>NUCLEOTIDE SEQUENCE [LARGE SCALE GENOMIC DNA]</scope>
    <source>
        <strain evidence="11">cv. Old Blush</strain>
    </source>
</reference>
<evidence type="ECO:0000256" key="1">
    <source>
        <dbReference type="ARBA" id="ARBA00011982"/>
    </source>
</evidence>
<dbReference type="PROSITE" id="PS50104">
    <property type="entry name" value="TIR"/>
    <property type="match status" value="1"/>
</dbReference>
<dbReference type="GO" id="GO:0043531">
    <property type="term" value="F:ADP binding"/>
    <property type="evidence" value="ECO:0007669"/>
    <property type="project" value="InterPro"/>
</dbReference>
<dbReference type="AlphaFoldDB" id="A0A2P6PV36"/>
<evidence type="ECO:0000259" key="9">
    <source>
        <dbReference type="PROSITE" id="PS50104"/>
    </source>
</evidence>
<dbReference type="SUPFAM" id="SSF52058">
    <property type="entry name" value="L domain-like"/>
    <property type="match status" value="2"/>
</dbReference>
<keyword evidence="5" id="KW-0611">Plant defense</keyword>
<keyword evidence="11" id="KW-1185">Reference proteome</keyword>
<keyword evidence="2" id="KW-0433">Leucine-rich repeat</keyword>
<feature type="domain" description="TIR" evidence="9">
    <location>
        <begin position="15"/>
        <end position="181"/>
    </location>
</feature>
<evidence type="ECO:0000256" key="4">
    <source>
        <dbReference type="ARBA" id="ARBA00022801"/>
    </source>
</evidence>
<evidence type="ECO:0000256" key="8">
    <source>
        <dbReference type="SAM" id="Coils"/>
    </source>
</evidence>
<dbReference type="EC" id="3.2.2.6" evidence="1"/>
<dbReference type="InterPro" id="IPR044974">
    <property type="entry name" value="Disease_R_plants"/>
</dbReference>
<comment type="catalytic activity">
    <reaction evidence="7">
        <text>NAD(+) + H2O = ADP-D-ribose + nicotinamide + H(+)</text>
        <dbReference type="Rhea" id="RHEA:16301"/>
        <dbReference type="ChEBI" id="CHEBI:15377"/>
        <dbReference type="ChEBI" id="CHEBI:15378"/>
        <dbReference type="ChEBI" id="CHEBI:17154"/>
        <dbReference type="ChEBI" id="CHEBI:57540"/>
        <dbReference type="ChEBI" id="CHEBI:57967"/>
        <dbReference type="EC" id="3.2.2.6"/>
    </reaction>
    <physiologicalReaction direction="left-to-right" evidence="7">
        <dbReference type="Rhea" id="RHEA:16302"/>
    </physiologicalReaction>
</comment>
<dbReference type="GO" id="GO:0006952">
    <property type="term" value="P:defense response"/>
    <property type="evidence" value="ECO:0007669"/>
    <property type="project" value="UniProtKB-KW"/>
</dbReference>
<dbReference type="Pfam" id="PF23282">
    <property type="entry name" value="WHD_ROQ1"/>
    <property type="match status" value="1"/>
</dbReference>
<dbReference type="SMART" id="SM00255">
    <property type="entry name" value="TIR"/>
    <property type="match status" value="1"/>
</dbReference>
<dbReference type="InterPro" id="IPR058546">
    <property type="entry name" value="RPS4B/Roq1-like_LRR"/>
</dbReference>
<dbReference type="Proteomes" id="UP000238479">
    <property type="component" value="Chromosome 6"/>
</dbReference>
<protein>
    <recommendedName>
        <fullName evidence="1">ADP-ribosyl cyclase/cyclic ADP-ribose hydrolase</fullName>
        <ecNumber evidence="1">3.2.2.6</ecNumber>
    </recommendedName>
</protein>
<feature type="coiled-coil region" evidence="8">
    <location>
        <begin position="1028"/>
        <end position="1059"/>
    </location>
</feature>
<sequence>MAASSSSTAVIPHRGKHDVFLSFRGEDTRDGFTSHLHAALLRSKIETYIDNRLERGDEIGPALVKAIEESELSVIIFSENYASSTWCLDELVHILECKKKYGFSVIPVFYHVDPSHVRRQEESYAAAFAQLEQRFEDKVEMVRRWRDALTTAANLSGFDSQNIRPESKLVEDIVRAILVKLNRGSSSVLKGLVGMKSRVQEVERLLSLASLDVRTVGIWGMGGVGKTTLARAVFDHLSLKFEACCFIGDIREASETSHGLNQLQKELLRILLDQENLNMGTISVSSTLDRRRLRRKKVLIVLDDVNDPRQLDVLVGDDAQFGPGSRILITTRYMQLLKTGGADKIYEVKQLNEDEALQLFRLNAFQNMCPTSEYTELSRMVVSYAEGIPLALKVLGSLLHCKRKREWERELIKLEKIPNKRIADVLRVSYDGLDAEQKEIFLEIACFYKGEKIDYAQRMLDTCGFCADAGIEDLIDMSLISIKNNYLWMHELIQEMGRAIVREPKERGRRSRLWIAEDICQVFKNNTGTGTIEAIFLDMSKITKLHVRGAAFKDMHNLRLLKIYNSGDEFPEKHCKIYLPEGLSSLPDALRYLYWDGYPLKSLPSEFSPGNLVELHMPNSQVEQLWTEDQNFGKLRRIYLSHSKNLIKVPDLSQSPIEDIELQNCTSLVQVPTYFENLDKLTSLNLSGCSSLKHLPDMPVNMTTLSLHGTAIEELPASIWSHKKLVSLDLTYCRDLKNLPSSTCNMDSLQILGLFGCSTLGRFSELPRNIRHLCLTGTAIEEVPSSIGCVSGLVSIRLENCKKFVTLPTSICKLKSLERLSLFGCCKFKDFPEILEPMERLEFLNLSKTAIQELPMSTENLVGLKKLELFNCKNLRFVPGSIYKLKTVVLDGCWKLRFFKLERKNLRLDWLLNLGRLEYLSRLDWTLNLGRLHRSFALELTLKFLPSLELQEVTSLSSSTSKSLSFKKLRHPSSCWKSLLRHPSSCWKSLSSLKLQEEVFQEACKKLNLKLQEEFQEACKKLHLKLQEVKASKEVQEALERLQKFQRRLEVELKDALEASQKFHRRLEASQKL</sequence>
<evidence type="ECO:0000313" key="10">
    <source>
        <dbReference type="EMBL" id="PRQ25799.1"/>
    </source>
</evidence>
<dbReference type="FunFam" id="1.10.8.430:FF:000002">
    <property type="entry name" value="Disease resistance protein (TIR-NBS-LRR class)"/>
    <property type="match status" value="1"/>
</dbReference>
<dbReference type="InterPro" id="IPR042197">
    <property type="entry name" value="Apaf_helical"/>
</dbReference>
<keyword evidence="6" id="KW-0520">NAD</keyword>
<dbReference type="SUPFAM" id="SSF52540">
    <property type="entry name" value="P-loop containing nucleoside triphosphate hydrolases"/>
    <property type="match status" value="1"/>
</dbReference>
<name>A0A2P6PV36_ROSCH</name>
<dbReference type="OrthoDB" id="1191736at2759"/>
<evidence type="ECO:0000256" key="7">
    <source>
        <dbReference type="ARBA" id="ARBA00047304"/>
    </source>
</evidence>
<dbReference type="FunFam" id="3.40.50.10140:FF:000007">
    <property type="entry name" value="Disease resistance protein (TIR-NBS-LRR class)"/>
    <property type="match status" value="1"/>
</dbReference>
<keyword evidence="4" id="KW-0378">Hydrolase</keyword>
<accession>A0A2P6PV36</accession>
<dbReference type="Gene3D" id="1.10.8.430">
    <property type="entry name" value="Helical domain of apoptotic protease-activating factors"/>
    <property type="match status" value="1"/>
</dbReference>
<evidence type="ECO:0000313" key="11">
    <source>
        <dbReference type="Proteomes" id="UP000238479"/>
    </source>
</evidence>
<dbReference type="GO" id="GO:0003677">
    <property type="term" value="F:DNA binding"/>
    <property type="evidence" value="ECO:0007669"/>
    <property type="project" value="UniProtKB-KW"/>
</dbReference>
<dbReference type="InterPro" id="IPR002182">
    <property type="entry name" value="NB-ARC"/>
</dbReference>
<keyword evidence="10" id="KW-0238">DNA-binding</keyword>
<dbReference type="Gramene" id="PRQ25799">
    <property type="protein sequence ID" value="PRQ25799"/>
    <property type="gene ID" value="RchiOBHm_Chr6g0287581"/>
</dbReference>
<keyword evidence="8" id="KW-0175">Coiled coil</keyword>
<dbReference type="SUPFAM" id="SSF46785">
    <property type="entry name" value="Winged helix' DNA-binding domain"/>
    <property type="match status" value="1"/>
</dbReference>
<dbReference type="GO" id="GO:0007165">
    <property type="term" value="P:signal transduction"/>
    <property type="evidence" value="ECO:0007669"/>
    <property type="project" value="InterPro"/>
</dbReference>
<dbReference type="Pfam" id="PF00931">
    <property type="entry name" value="NB-ARC"/>
    <property type="match status" value="1"/>
</dbReference>
<dbReference type="InterPro" id="IPR011713">
    <property type="entry name" value="Leu-rich_rpt_3"/>
</dbReference>
<dbReference type="Pfam" id="PF01582">
    <property type="entry name" value="TIR"/>
    <property type="match status" value="1"/>
</dbReference>
<comment type="caution">
    <text evidence="10">The sequence shown here is derived from an EMBL/GenBank/DDBJ whole genome shotgun (WGS) entry which is preliminary data.</text>
</comment>
<dbReference type="InterPro" id="IPR000157">
    <property type="entry name" value="TIR_dom"/>
</dbReference>
<dbReference type="InterPro" id="IPR035897">
    <property type="entry name" value="Toll_tir_struct_dom_sf"/>
</dbReference>
<dbReference type="Gene3D" id="3.80.10.10">
    <property type="entry name" value="Ribonuclease Inhibitor"/>
    <property type="match status" value="2"/>
</dbReference>
<keyword evidence="3" id="KW-0677">Repeat</keyword>
<dbReference type="PANTHER" id="PTHR11017:SF574">
    <property type="entry name" value="ADP-RIBOSYL CYCLASE_CYCLIC ADP-RIBOSE HYDROLASE"/>
    <property type="match status" value="1"/>
</dbReference>
<evidence type="ECO:0000256" key="3">
    <source>
        <dbReference type="ARBA" id="ARBA00022737"/>
    </source>
</evidence>
<dbReference type="OMA" id="SQNICCE"/>
<proteinExistence type="predicted"/>
<dbReference type="Gene3D" id="3.40.50.10140">
    <property type="entry name" value="Toll/interleukin-1 receptor homology (TIR) domain"/>
    <property type="match status" value="1"/>
</dbReference>
<dbReference type="Pfam" id="PF07725">
    <property type="entry name" value="LRR_3"/>
    <property type="match status" value="1"/>
</dbReference>
<gene>
    <name evidence="10" type="ORF">RchiOBHm_Chr6g0287581</name>
</gene>
<dbReference type="EMBL" id="PDCK01000044">
    <property type="protein sequence ID" value="PRQ25799.1"/>
    <property type="molecule type" value="Genomic_DNA"/>
</dbReference>
<dbReference type="InterPro" id="IPR027417">
    <property type="entry name" value="P-loop_NTPase"/>
</dbReference>
<dbReference type="Pfam" id="PF23286">
    <property type="entry name" value="LRR_13"/>
    <property type="match status" value="1"/>
</dbReference>
<dbReference type="InterPro" id="IPR036390">
    <property type="entry name" value="WH_DNA-bd_sf"/>
</dbReference>
<dbReference type="InterPro" id="IPR058192">
    <property type="entry name" value="WHD_ROQ1-like"/>
</dbReference>
<evidence type="ECO:0000256" key="6">
    <source>
        <dbReference type="ARBA" id="ARBA00023027"/>
    </source>
</evidence>
<dbReference type="PANTHER" id="PTHR11017">
    <property type="entry name" value="LEUCINE-RICH REPEAT-CONTAINING PROTEIN"/>
    <property type="match status" value="1"/>
</dbReference>
<organism evidence="10 11">
    <name type="scientific">Rosa chinensis</name>
    <name type="common">China rose</name>
    <dbReference type="NCBI Taxonomy" id="74649"/>
    <lineage>
        <taxon>Eukaryota</taxon>
        <taxon>Viridiplantae</taxon>
        <taxon>Streptophyta</taxon>
        <taxon>Embryophyta</taxon>
        <taxon>Tracheophyta</taxon>
        <taxon>Spermatophyta</taxon>
        <taxon>Magnoliopsida</taxon>
        <taxon>eudicotyledons</taxon>
        <taxon>Gunneridae</taxon>
        <taxon>Pentapetalae</taxon>
        <taxon>rosids</taxon>
        <taxon>fabids</taxon>
        <taxon>Rosales</taxon>
        <taxon>Rosaceae</taxon>
        <taxon>Rosoideae</taxon>
        <taxon>Rosoideae incertae sedis</taxon>
        <taxon>Rosa</taxon>
    </lineage>
</organism>
<dbReference type="GO" id="GO:0061809">
    <property type="term" value="F:NAD+ nucleosidase activity, cyclic ADP-ribose generating"/>
    <property type="evidence" value="ECO:0007669"/>
    <property type="project" value="UniProtKB-EC"/>
</dbReference>
<evidence type="ECO:0000256" key="2">
    <source>
        <dbReference type="ARBA" id="ARBA00022614"/>
    </source>
</evidence>
<dbReference type="Gene3D" id="3.40.50.300">
    <property type="entry name" value="P-loop containing nucleotide triphosphate hydrolases"/>
    <property type="match status" value="1"/>
</dbReference>
<evidence type="ECO:0000256" key="5">
    <source>
        <dbReference type="ARBA" id="ARBA00022821"/>
    </source>
</evidence>
<dbReference type="SUPFAM" id="SSF52200">
    <property type="entry name" value="Toll/Interleukin receptor TIR domain"/>
    <property type="match status" value="1"/>
</dbReference>
<dbReference type="InterPro" id="IPR032675">
    <property type="entry name" value="LRR_dom_sf"/>
</dbReference>
<dbReference type="PRINTS" id="PR00364">
    <property type="entry name" value="DISEASERSIST"/>
</dbReference>